<organism evidence="2 3">
    <name type="scientific">Streptomyces griseomycini</name>
    <dbReference type="NCBI Taxonomy" id="66895"/>
    <lineage>
        <taxon>Bacteria</taxon>
        <taxon>Bacillati</taxon>
        <taxon>Actinomycetota</taxon>
        <taxon>Actinomycetes</taxon>
        <taxon>Kitasatosporales</taxon>
        <taxon>Streptomycetaceae</taxon>
        <taxon>Streptomyces</taxon>
    </lineage>
</organism>
<sequence>MRFGLRRDLREIRQDPRRATPRSTGALAAARTRSTVFSVGAGSCGGLRSMSVASQGPPPWWAGRHPHGSQEWNPDGDGQVGRTSEWAQRTTTTCQGSLSRQAAFAGLP</sequence>
<feature type="region of interest" description="Disordered" evidence="1">
    <location>
        <begin position="55"/>
        <end position="82"/>
    </location>
</feature>
<feature type="compositionally biased region" description="Basic and acidic residues" evidence="1">
    <location>
        <begin position="1"/>
        <end position="18"/>
    </location>
</feature>
<reference evidence="2 3" key="1">
    <citation type="submission" date="2020-08" db="EMBL/GenBank/DDBJ databases">
        <title>Genomic Encyclopedia of Type Strains, Phase III (KMG-III): the genomes of soil and plant-associated and newly described type strains.</title>
        <authorList>
            <person name="Whitman W."/>
        </authorList>
    </citation>
    <scope>NUCLEOTIDE SEQUENCE [LARGE SCALE GENOMIC DNA]</scope>
    <source>
        <strain evidence="2 3">CECT 3273</strain>
    </source>
</reference>
<name>A0A7W7PTW5_9ACTN</name>
<protein>
    <submittedName>
        <fullName evidence="2">Uncharacterized protein</fullName>
    </submittedName>
</protein>
<accession>A0A7W7PTW5</accession>
<feature type="region of interest" description="Disordered" evidence="1">
    <location>
        <begin position="1"/>
        <end position="28"/>
    </location>
</feature>
<comment type="caution">
    <text evidence="2">The sequence shown here is derived from an EMBL/GenBank/DDBJ whole genome shotgun (WGS) entry which is preliminary data.</text>
</comment>
<evidence type="ECO:0000313" key="2">
    <source>
        <dbReference type="EMBL" id="MBB4901204.1"/>
    </source>
</evidence>
<proteinExistence type="predicted"/>
<gene>
    <name evidence="2" type="ORF">FHS37_005291</name>
</gene>
<keyword evidence="3" id="KW-1185">Reference proteome</keyword>
<dbReference type="AlphaFoldDB" id="A0A7W7PTW5"/>
<dbReference type="Proteomes" id="UP000579523">
    <property type="component" value="Unassembled WGS sequence"/>
</dbReference>
<evidence type="ECO:0000256" key="1">
    <source>
        <dbReference type="SAM" id="MobiDB-lite"/>
    </source>
</evidence>
<evidence type="ECO:0000313" key="3">
    <source>
        <dbReference type="Proteomes" id="UP000579523"/>
    </source>
</evidence>
<dbReference type="EMBL" id="JACHJI010000010">
    <property type="protein sequence ID" value="MBB4901204.1"/>
    <property type="molecule type" value="Genomic_DNA"/>
</dbReference>